<dbReference type="AlphaFoldDB" id="A0A3E2BN32"/>
<dbReference type="InterPro" id="IPR046357">
    <property type="entry name" value="PPIase_dom_sf"/>
</dbReference>
<dbReference type="Pfam" id="PF13624">
    <property type="entry name" value="SurA_N_3"/>
    <property type="match status" value="1"/>
</dbReference>
<name>A0A3E2BN32_9BACT</name>
<evidence type="ECO:0000256" key="3">
    <source>
        <dbReference type="SAM" id="Coils"/>
    </source>
</evidence>
<dbReference type="InterPro" id="IPR050280">
    <property type="entry name" value="OMP_Chaperone_SurA"/>
</dbReference>
<evidence type="ECO:0000256" key="2">
    <source>
        <dbReference type="PROSITE-ProRule" id="PRU00278"/>
    </source>
</evidence>
<keyword evidence="2" id="KW-0697">Rotamase</keyword>
<dbReference type="Gene3D" id="1.10.4030.10">
    <property type="entry name" value="Porin chaperone SurA, peptide-binding domain"/>
    <property type="match status" value="1"/>
</dbReference>
<dbReference type="PROSITE" id="PS50198">
    <property type="entry name" value="PPIC_PPIASE_2"/>
    <property type="match status" value="1"/>
</dbReference>
<dbReference type="PANTHER" id="PTHR47637">
    <property type="entry name" value="CHAPERONE SURA"/>
    <property type="match status" value="1"/>
</dbReference>
<organism evidence="5 6">
    <name type="scientific">Candidatus Saccharicenans subterraneus</name>
    <dbReference type="NCBI Taxonomy" id="2508984"/>
    <lineage>
        <taxon>Bacteria</taxon>
        <taxon>Candidatus Aminicenantota</taxon>
        <taxon>Candidatus Aminicenantia</taxon>
        <taxon>Candidatus Aminicenantales</taxon>
        <taxon>Candidatus Saccharicenantaceae</taxon>
        <taxon>Candidatus Saccharicenans</taxon>
    </lineage>
</organism>
<dbReference type="GO" id="GO:0003755">
    <property type="term" value="F:peptidyl-prolyl cis-trans isomerase activity"/>
    <property type="evidence" value="ECO:0007669"/>
    <property type="project" value="UniProtKB-KW"/>
</dbReference>
<evidence type="ECO:0000256" key="1">
    <source>
        <dbReference type="ARBA" id="ARBA00022729"/>
    </source>
</evidence>
<dbReference type="SUPFAM" id="SSF54534">
    <property type="entry name" value="FKBP-like"/>
    <property type="match status" value="1"/>
</dbReference>
<reference evidence="5 6" key="1">
    <citation type="submission" date="2018-08" db="EMBL/GenBank/DDBJ databases">
        <title>Genome analysis of the thermophilic bacterium of the candidate phylum Aminicenantes from deep subsurface aquifer revealed its physiology and ecological role.</title>
        <authorList>
            <person name="Kadnikov V.V."/>
            <person name="Mardanov A.V."/>
            <person name="Beletsky A.V."/>
            <person name="Karnachuk O.V."/>
            <person name="Ravin N.V."/>
        </authorList>
    </citation>
    <scope>NUCLEOTIDE SEQUENCE [LARGE SCALE GENOMIC DNA]</scope>
    <source>
        <strain evidence="5">BY38</strain>
    </source>
</reference>
<comment type="caution">
    <text evidence="5">The sequence shown here is derived from an EMBL/GenBank/DDBJ whole genome shotgun (WGS) entry which is preliminary data.</text>
</comment>
<protein>
    <submittedName>
        <fullName evidence="5">Peptidyl-prolyl cis-trans isomerase PpiD</fullName>
    </submittedName>
</protein>
<keyword evidence="2 5" id="KW-0413">Isomerase</keyword>
<accession>A0A3E2BN32</accession>
<evidence type="ECO:0000259" key="4">
    <source>
        <dbReference type="PROSITE" id="PS50198"/>
    </source>
</evidence>
<dbReference type="EMBL" id="QUAH01000004">
    <property type="protein sequence ID" value="RFT16173.1"/>
    <property type="molecule type" value="Genomic_DNA"/>
</dbReference>
<dbReference type="SUPFAM" id="SSF109998">
    <property type="entry name" value="Triger factor/SurA peptide-binding domain-like"/>
    <property type="match status" value="1"/>
</dbReference>
<dbReference type="Proteomes" id="UP000257323">
    <property type="component" value="Unassembled WGS sequence"/>
</dbReference>
<dbReference type="InterPro" id="IPR000297">
    <property type="entry name" value="PPIase_PpiC"/>
</dbReference>
<dbReference type="Pfam" id="PF13145">
    <property type="entry name" value="Rotamase_2"/>
    <property type="match status" value="1"/>
</dbReference>
<gene>
    <name evidence="5" type="ORF">OP8BY_1777</name>
</gene>
<keyword evidence="1" id="KW-0732">Signal</keyword>
<evidence type="ECO:0000313" key="6">
    <source>
        <dbReference type="Proteomes" id="UP000257323"/>
    </source>
</evidence>
<sequence length="315" mass="36428">MLGLAVVAIALWLPGDVVEEIVAIVNGDVITLSEYREQFNTTVQMLRAQLSGEEYFKEYERLKDSLLDMMITDLLLIQKAREQNLNVKEQLKATIEKIKADNNLSSDEELIRAMNAQGIDYNVWVKELEENLMRQAVIYVEVDRNIVLDDSEIVSYYKKKPEEFVVPPEYRIKAIYLSVATNPDYLLEEKRNAISEKLKSGSTFEDLVAEYSEGPKENGGDLGFFKKGELDKAIEQGVEKLKPGEISPWIQARNGWYLVKLEEKKESYQKTFDQARSEIEQKLYAQKREQKINEYVKKLKEESFIKILNPNPLNL</sequence>
<dbReference type="InterPro" id="IPR027304">
    <property type="entry name" value="Trigger_fact/SurA_dom_sf"/>
</dbReference>
<dbReference type="Gene3D" id="3.10.50.40">
    <property type="match status" value="1"/>
</dbReference>
<dbReference type="PANTHER" id="PTHR47637:SF1">
    <property type="entry name" value="CHAPERONE SURA"/>
    <property type="match status" value="1"/>
</dbReference>
<feature type="domain" description="PpiC" evidence="4">
    <location>
        <begin position="167"/>
        <end position="263"/>
    </location>
</feature>
<proteinExistence type="predicted"/>
<keyword evidence="3" id="KW-0175">Coiled coil</keyword>
<evidence type="ECO:0000313" key="5">
    <source>
        <dbReference type="EMBL" id="RFT16173.1"/>
    </source>
</evidence>
<feature type="coiled-coil region" evidence="3">
    <location>
        <begin position="77"/>
        <end position="108"/>
    </location>
</feature>